<dbReference type="Gene3D" id="3.30.420.10">
    <property type="entry name" value="Ribonuclease H-like superfamily/Ribonuclease H"/>
    <property type="match status" value="1"/>
</dbReference>
<protein>
    <submittedName>
        <fullName evidence="3">IS481 family transposase</fullName>
    </submittedName>
</protein>
<dbReference type="SUPFAM" id="SSF53098">
    <property type="entry name" value="Ribonuclease H-like"/>
    <property type="match status" value="1"/>
</dbReference>
<dbReference type="PANTHER" id="PTHR35004">
    <property type="entry name" value="TRANSPOSASE RV3428C-RELATED"/>
    <property type="match status" value="1"/>
</dbReference>
<evidence type="ECO:0000313" key="4">
    <source>
        <dbReference type="Proteomes" id="UP001464923"/>
    </source>
</evidence>
<dbReference type="Proteomes" id="UP001464923">
    <property type="component" value="Unassembled WGS sequence"/>
</dbReference>
<gene>
    <name evidence="3" type="ORF">WHI96_27250</name>
</gene>
<dbReference type="InterPro" id="IPR012337">
    <property type="entry name" value="RNaseH-like_sf"/>
</dbReference>
<keyword evidence="4" id="KW-1185">Reference proteome</keyword>
<evidence type="ECO:0000313" key="3">
    <source>
        <dbReference type="EMBL" id="MEQ3542510.1"/>
    </source>
</evidence>
<proteinExistence type="predicted"/>
<dbReference type="PROSITE" id="PS50994">
    <property type="entry name" value="INTEGRASE"/>
    <property type="match status" value="1"/>
</dbReference>
<accession>A0ABV1K2P3</accession>
<dbReference type="NCBIfam" id="NF033577">
    <property type="entry name" value="transpos_IS481"/>
    <property type="match status" value="1"/>
</dbReference>
<organism evidence="3 4">
    <name type="scientific">Pseudonocardia tropica</name>
    <dbReference type="NCBI Taxonomy" id="681289"/>
    <lineage>
        <taxon>Bacteria</taxon>
        <taxon>Bacillati</taxon>
        <taxon>Actinomycetota</taxon>
        <taxon>Actinomycetes</taxon>
        <taxon>Pseudonocardiales</taxon>
        <taxon>Pseudonocardiaceae</taxon>
        <taxon>Pseudonocardia</taxon>
    </lineage>
</organism>
<dbReference type="InterPro" id="IPR009057">
    <property type="entry name" value="Homeodomain-like_sf"/>
</dbReference>
<dbReference type="Pfam" id="PF13565">
    <property type="entry name" value="HTH_32"/>
    <property type="match status" value="1"/>
</dbReference>
<dbReference type="InterPro" id="IPR047656">
    <property type="entry name" value="IS481-like_transpos"/>
</dbReference>
<dbReference type="EMBL" id="JBEDNP010000053">
    <property type="protein sequence ID" value="MEQ3542510.1"/>
    <property type="molecule type" value="Genomic_DNA"/>
</dbReference>
<comment type="caution">
    <text evidence="3">The sequence shown here is derived from an EMBL/GenBank/DDBJ whole genome shotgun (WGS) entry which is preliminary data.</text>
</comment>
<dbReference type="Pfam" id="PF13683">
    <property type="entry name" value="rve_3"/>
    <property type="match status" value="1"/>
</dbReference>
<dbReference type="PANTHER" id="PTHR35004:SF6">
    <property type="entry name" value="TRANSPOSASE"/>
    <property type="match status" value="1"/>
</dbReference>
<feature type="region of interest" description="Disordered" evidence="1">
    <location>
        <begin position="292"/>
        <end position="311"/>
    </location>
</feature>
<dbReference type="InterPro" id="IPR001584">
    <property type="entry name" value="Integrase_cat-core"/>
</dbReference>
<dbReference type="RefSeq" id="WP_345643753.1">
    <property type="nucleotide sequence ID" value="NZ_BAABLY010000019.1"/>
</dbReference>
<evidence type="ECO:0000256" key="1">
    <source>
        <dbReference type="SAM" id="MobiDB-lite"/>
    </source>
</evidence>
<dbReference type="SUPFAM" id="SSF46689">
    <property type="entry name" value="Homeodomain-like"/>
    <property type="match status" value="1"/>
</dbReference>
<sequence length="384" mass="43193">MAQLVVTAVLVEGRSKSEVARTYNVSRRWVITLVQRFLAEGEAGLEPRSRRPHTNPARTPQAVEDEIVELRKDLDRDGHDAGAATIAAHLQRRHGPEQVPAVSTIWRILSHRGFVTPQPHKRPKSSFQRFCADAPNERWQLDITHYRLADQTSVEILDSIDDHSRLAASCTCRRVFTAGDVDTAFTATTSHYGDPASLLSDNGAVFTGTPRRGGRVALEVTCSARGIRFDHSRPYHPQTCGKVERFHQTLKKWLDRQPRPATVGQLQKLLDQFRDYYNTVRPHRALDRRTPADAYAARPAAVPTGTPLDTGHYRVRHDRVDRAGVITLRHNSRLHHIGIGRGLAGVRVLALVSDLHVRIIHTDGSLVRELTLDPDRDYQPQTRP</sequence>
<reference evidence="3 4" key="1">
    <citation type="submission" date="2024-03" db="EMBL/GenBank/DDBJ databases">
        <title>Draft genome sequence of Pseudonocardia tropica JCM 19149.</title>
        <authorList>
            <person name="Butdee W."/>
            <person name="Duangmal K."/>
        </authorList>
    </citation>
    <scope>NUCLEOTIDE SEQUENCE [LARGE SCALE GENOMIC DNA]</scope>
    <source>
        <strain evidence="3 4">JCM 19149</strain>
    </source>
</reference>
<evidence type="ECO:0000259" key="2">
    <source>
        <dbReference type="PROSITE" id="PS50994"/>
    </source>
</evidence>
<feature type="compositionally biased region" description="Low complexity" evidence="1">
    <location>
        <begin position="292"/>
        <end position="303"/>
    </location>
</feature>
<dbReference type="InterPro" id="IPR036397">
    <property type="entry name" value="RNaseH_sf"/>
</dbReference>
<feature type="domain" description="Integrase catalytic" evidence="2">
    <location>
        <begin position="131"/>
        <end position="299"/>
    </location>
</feature>
<name>A0ABV1K2P3_9PSEU</name>